<protein>
    <submittedName>
        <fullName evidence="2">Uncharacterized protein</fullName>
    </submittedName>
</protein>
<keyword evidence="3" id="KW-1185">Reference proteome</keyword>
<gene>
    <name evidence="1" type="ORF">GWK47_018983</name>
    <name evidence="2" type="ORF">GWK47_018986</name>
</gene>
<evidence type="ECO:0000313" key="1">
    <source>
        <dbReference type="EMBL" id="KAG0712208.1"/>
    </source>
</evidence>
<accession>A0A8J4XR65</accession>
<sequence length="106" mass="12347">MGILGGLSRRTPSSAHAQDQAYRRLTFYSLHRHTGTLHLPRTFSKPLMSAACTPRPFKVSWRRRVTFTYTYHQGQESKARRYHYSLGLAYHEQLPKLMPKDAQLTQ</sequence>
<dbReference type="Proteomes" id="UP000770661">
    <property type="component" value="Unassembled WGS sequence"/>
</dbReference>
<dbReference type="EMBL" id="JACEEZ010022645">
    <property type="protein sequence ID" value="KAG0712208.1"/>
    <property type="molecule type" value="Genomic_DNA"/>
</dbReference>
<dbReference type="AlphaFoldDB" id="A0A8J4XR65"/>
<comment type="caution">
    <text evidence="2">The sequence shown here is derived from an EMBL/GenBank/DDBJ whole genome shotgun (WGS) entry which is preliminary data.</text>
</comment>
<dbReference type="EMBL" id="JACEEZ010022645">
    <property type="protein sequence ID" value="KAG0712210.1"/>
    <property type="molecule type" value="Genomic_DNA"/>
</dbReference>
<evidence type="ECO:0000313" key="3">
    <source>
        <dbReference type="Proteomes" id="UP000770661"/>
    </source>
</evidence>
<reference evidence="2" key="1">
    <citation type="submission" date="2020-07" db="EMBL/GenBank/DDBJ databases">
        <title>The High-quality genome of the commercially important snow crab, Chionoecetes opilio.</title>
        <authorList>
            <person name="Jeong J.-H."/>
            <person name="Ryu S."/>
        </authorList>
    </citation>
    <scope>NUCLEOTIDE SEQUENCE</scope>
    <source>
        <strain evidence="2">MADBK_172401_WGS</strain>
        <tissue evidence="2">Digestive gland</tissue>
    </source>
</reference>
<evidence type="ECO:0000313" key="2">
    <source>
        <dbReference type="EMBL" id="KAG0712210.1"/>
    </source>
</evidence>
<name>A0A8J4XR65_CHIOP</name>
<organism evidence="2 3">
    <name type="scientific">Chionoecetes opilio</name>
    <name type="common">Atlantic snow crab</name>
    <name type="synonym">Cancer opilio</name>
    <dbReference type="NCBI Taxonomy" id="41210"/>
    <lineage>
        <taxon>Eukaryota</taxon>
        <taxon>Metazoa</taxon>
        <taxon>Ecdysozoa</taxon>
        <taxon>Arthropoda</taxon>
        <taxon>Crustacea</taxon>
        <taxon>Multicrustacea</taxon>
        <taxon>Malacostraca</taxon>
        <taxon>Eumalacostraca</taxon>
        <taxon>Eucarida</taxon>
        <taxon>Decapoda</taxon>
        <taxon>Pleocyemata</taxon>
        <taxon>Brachyura</taxon>
        <taxon>Eubrachyura</taxon>
        <taxon>Majoidea</taxon>
        <taxon>Majidae</taxon>
        <taxon>Chionoecetes</taxon>
    </lineage>
</organism>
<proteinExistence type="predicted"/>